<dbReference type="AlphaFoldDB" id="A0ABD8A603"/>
<keyword evidence="3" id="KW-1185">Reference proteome</keyword>
<protein>
    <recommendedName>
        <fullName evidence="4">Flagellin</fullName>
    </recommendedName>
</protein>
<dbReference type="Proteomes" id="UP001626603">
    <property type="component" value="Chromosome"/>
</dbReference>
<organism evidence="2 3">
    <name type="scientific">Methanoculleus palmolei</name>
    <dbReference type="NCBI Taxonomy" id="72612"/>
    <lineage>
        <taxon>Archaea</taxon>
        <taxon>Methanobacteriati</taxon>
        <taxon>Methanobacteriota</taxon>
        <taxon>Stenosarchaea group</taxon>
        <taxon>Methanomicrobia</taxon>
        <taxon>Methanomicrobiales</taxon>
        <taxon>Methanomicrobiaceae</taxon>
        <taxon>Methanoculleus</taxon>
    </lineage>
</organism>
<reference evidence="2 3" key="1">
    <citation type="submission" date="2023-10" db="EMBL/GenBank/DDBJ databases">
        <title>The complete genome sequence of Methanoculleus palmolei DSM 4273.</title>
        <authorList>
            <person name="Lai S.-J."/>
            <person name="You Y.-T."/>
            <person name="Chen S.-C."/>
        </authorList>
    </citation>
    <scope>NUCLEOTIDE SEQUENCE [LARGE SCALE GENOMIC DNA]</scope>
    <source>
        <strain evidence="2 3">DSM 4273</strain>
    </source>
</reference>
<evidence type="ECO:0000313" key="2">
    <source>
        <dbReference type="EMBL" id="WOX54907.1"/>
    </source>
</evidence>
<keyword evidence="1" id="KW-0812">Transmembrane</keyword>
<evidence type="ECO:0000256" key="1">
    <source>
        <dbReference type="SAM" id="Phobius"/>
    </source>
</evidence>
<name>A0ABD8A603_9EURY</name>
<keyword evidence="1" id="KW-1133">Transmembrane helix</keyword>
<gene>
    <name evidence="2" type="ORF">R6Y95_05390</name>
</gene>
<evidence type="ECO:0000313" key="3">
    <source>
        <dbReference type="Proteomes" id="UP001626603"/>
    </source>
</evidence>
<sequence>MMEKDDAVSTVIALMLVLGIIVTLIAIYSATYLPGLKQQSEIEHSREVADAFARFGSDIDHVVSGSHVVSDRTSTRFSEPFSLGGGDILLSPVRSSGSVTITQVPLVNVTVTNQTDAMMTGNASLVNVSYVPSFTAWEPQGYLWEYGFVAVTKDNVTVPQSSSYNNVSGARADSGEFLRSFIDMSRFGNEIVITLVNLTPPPPKEGGSFVTGSGRAVLKLNATIPEPDRIAGVTKLVCNDSVTPYLNLTTLNPSAGIKGHLETLCNDTIEDHPDDRYYFEELSQIHMHTLTFEPSVNVTLRIVNVEVGVW</sequence>
<keyword evidence="1" id="KW-0472">Membrane</keyword>
<evidence type="ECO:0008006" key="4">
    <source>
        <dbReference type="Google" id="ProtNLM"/>
    </source>
</evidence>
<accession>A0ABD8A603</accession>
<proteinExistence type="predicted"/>
<dbReference type="EMBL" id="CP137641">
    <property type="protein sequence ID" value="WOX54907.1"/>
    <property type="molecule type" value="Genomic_DNA"/>
</dbReference>
<feature type="transmembrane region" description="Helical" evidence="1">
    <location>
        <begin position="7"/>
        <end position="30"/>
    </location>
</feature>